<dbReference type="RefSeq" id="WP_272032048.1">
    <property type="nucleotide sequence ID" value="NZ_BSKO01000001.1"/>
</dbReference>
<protein>
    <submittedName>
        <fullName evidence="2">Dihydrofolate reductase</fullName>
    </submittedName>
</protein>
<keyword evidence="3" id="KW-1185">Reference proteome</keyword>
<dbReference type="InterPro" id="IPR050765">
    <property type="entry name" value="Riboflavin_Biosynth_HTPR"/>
</dbReference>
<sequence length="181" mass="20947">MGEKRKVKLFIATSLDGYIATKNESIQWLDDIEGEGDNGYLRFYEEIDTVIMGNKTYQWLESQNLSEFPYQSKDCYVFSRKESGSNENVIFVNDVVERFIQMLQNKEGRDIWIVGGGELLSSFIEKDLIDEYIITVAPIILGEGIPLFKEASSVINLSLIGTQKFKQFIELHYERTIYKKE</sequence>
<dbReference type="EMBL" id="BSKO01000001">
    <property type="protein sequence ID" value="GLO65188.1"/>
    <property type="molecule type" value="Genomic_DNA"/>
</dbReference>
<gene>
    <name evidence="2" type="ORF">MACH08_09720</name>
</gene>
<dbReference type="InterPro" id="IPR024072">
    <property type="entry name" value="DHFR-like_dom_sf"/>
</dbReference>
<organism evidence="2 3">
    <name type="scientific">Oceanobacillus kimchii</name>
    <dbReference type="NCBI Taxonomy" id="746691"/>
    <lineage>
        <taxon>Bacteria</taxon>
        <taxon>Bacillati</taxon>
        <taxon>Bacillota</taxon>
        <taxon>Bacilli</taxon>
        <taxon>Bacillales</taxon>
        <taxon>Bacillaceae</taxon>
        <taxon>Oceanobacillus</taxon>
    </lineage>
</organism>
<dbReference type="Proteomes" id="UP001275436">
    <property type="component" value="Unassembled WGS sequence"/>
</dbReference>
<dbReference type="PANTHER" id="PTHR38011:SF11">
    <property type="entry name" value="2,5-DIAMINO-6-RIBOSYLAMINO-4(3H)-PYRIMIDINONE 5'-PHOSPHATE REDUCTASE"/>
    <property type="match status" value="1"/>
</dbReference>
<accession>A0ABQ5THT6</accession>
<dbReference type="Gene3D" id="3.40.430.10">
    <property type="entry name" value="Dihydrofolate Reductase, subunit A"/>
    <property type="match status" value="1"/>
</dbReference>
<name>A0ABQ5THT6_9BACI</name>
<dbReference type="SUPFAM" id="SSF53597">
    <property type="entry name" value="Dihydrofolate reductase-like"/>
    <property type="match status" value="1"/>
</dbReference>
<feature type="domain" description="Bacterial bifunctional deaminase-reductase C-terminal" evidence="1">
    <location>
        <begin position="5"/>
        <end position="167"/>
    </location>
</feature>
<dbReference type="PANTHER" id="PTHR38011">
    <property type="entry name" value="DIHYDROFOLATE REDUCTASE FAMILY PROTEIN (AFU_ORTHOLOGUE AFUA_8G06820)"/>
    <property type="match status" value="1"/>
</dbReference>
<dbReference type="Pfam" id="PF01872">
    <property type="entry name" value="RibD_C"/>
    <property type="match status" value="1"/>
</dbReference>
<dbReference type="InterPro" id="IPR002734">
    <property type="entry name" value="RibDG_C"/>
</dbReference>
<evidence type="ECO:0000313" key="2">
    <source>
        <dbReference type="EMBL" id="GLO65188.1"/>
    </source>
</evidence>
<comment type="caution">
    <text evidence="2">The sequence shown here is derived from an EMBL/GenBank/DDBJ whole genome shotgun (WGS) entry which is preliminary data.</text>
</comment>
<evidence type="ECO:0000259" key="1">
    <source>
        <dbReference type="Pfam" id="PF01872"/>
    </source>
</evidence>
<evidence type="ECO:0000313" key="3">
    <source>
        <dbReference type="Proteomes" id="UP001275436"/>
    </source>
</evidence>
<proteinExistence type="predicted"/>
<reference evidence="2 3" key="1">
    <citation type="submission" date="2023-02" db="EMBL/GenBank/DDBJ databases">
        <title>Oceanobacillus kimchii IFOP_LL358 isolated form Alexandrium catenella lab strain.</title>
        <authorList>
            <person name="Gajardo G."/>
            <person name="Ueki S."/>
            <person name="Maruyama F."/>
        </authorList>
    </citation>
    <scope>NUCLEOTIDE SEQUENCE [LARGE SCALE GENOMIC DNA]</scope>
    <source>
        <strain evidence="2 3">IFOP_LL358</strain>
    </source>
</reference>